<organism evidence="1 2">
    <name type="scientific">Limimaricola cinnabarinus LL-001</name>
    <dbReference type="NCBI Taxonomy" id="1337093"/>
    <lineage>
        <taxon>Bacteria</taxon>
        <taxon>Pseudomonadati</taxon>
        <taxon>Pseudomonadota</taxon>
        <taxon>Alphaproteobacteria</taxon>
        <taxon>Rhodobacterales</taxon>
        <taxon>Paracoccaceae</taxon>
        <taxon>Limimaricola</taxon>
    </lineage>
</organism>
<dbReference type="OrthoDB" id="9777890at2"/>
<dbReference type="SUPFAM" id="SSF52540">
    <property type="entry name" value="P-loop containing nucleoside triphosphate hydrolases"/>
    <property type="match status" value="1"/>
</dbReference>
<comment type="caution">
    <text evidence="1">The sequence shown here is derived from an EMBL/GenBank/DDBJ whole genome shotgun (WGS) entry which is preliminary data.</text>
</comment>
<evidence type="ECO:0000313" key="2">
    <source>
        <dbReference type="Proteomes" id="UP000016566"/>
    </source>
</evidence>
<evidence type="ECO:0008006" key="3">
    <source>
        <dbReference type="Google" id="ProtNLM"/>
    </source>
</evidence>
<reference evidence="1" key="1">
    <citation type="journal article" date="2013" name="Genome Announc.">
        <title>Draft Genome Sequence of Loktanella cinnabarina LL-001T, Isolated from Deep-Sea Floor Sediment.</title>
        <authorList>
            <person name="Nishi S."/>
            <person name="Tsubouchi T."/>
            <person name="Takaki Y."/>
            <person name="Koyanagi R."/>
            <person name="Satoh N."/>
            <person name="Maruyama T."/>
            <person name="Hatada Y."/>
        </authorList>
    </citation>
    <scope>NUCLEOTIDE SEQUENCE [LARGE SCALE GENOMIC DNA]</scope>
    <source>
        <strain evidence="1">LL-001</strain>
    </source>
</reference>
<dbReference type="EMBL" id="BATB01000011">
    <property type="protein sequence ID" value="GAD55204.1"/>
    <property type="molecule type" value="Genomic_DNA"/>
</dbReference>
<protein>
    <recommendedName>
        <fullName evidence="3">Nodulation protein NoeE</fullName>
    </recommendedName>
</protein>
<dbReference type="STRING" id="1337093.MBELCI_1256"/>
<dbReference type="eggNOG" id="ENOG502ZAZ9">
    <property type="taxonomic scope" value="Bacteria"/>
</dbReference>
<sequence length="264" mass="29133">MRHRYLFIGGLHRSGTSLAARIAASINGIGAIENAPIPENEGVYLQGAIPHDALSGAPGRFAFDPDQHLAEGGLYDRLDVRERIEADWDPWFPPTPWRVEKSPVNLLRSRLYQQLFPLSQFVIVTRHPLAVARATEKWSDLGEADLVAHWGQAYRLALMDARRLHARLILRYEDLVADPGTARQALAAFCDRPGEGPKDALEAVRDGNADYDLRAMPCPEGAREAMAALGYGPDGAVLPLSEVTVTHPLRRVREAVAAIWPPSR</sequence>
<name>U3AC03_9RHOB</name>
<gene>
    <name evidence="1" type="ORF">MBELCI_1256</name>
</gene>
<dbReference type="RefSeq" id="WP_021693310.1">
    <property type="nucleotide sequence ID" value="NZ_BATB01000011.1"/>
</dbReference>
<proteinExistence type="predicted"/>
<dbReference type="Proteomes" id="UP000016566">
    <property type="component" value="Unassembled WGS sequence"/>
</dbReference>
<dbReference type="Pfam" id="PF13469">
    <property type="entry name" value="Sulfotransfer_3"/>
    <property type="match status" value="1"/>
</dbReference>
<dbReference type="AlphaFoldDB" id="U3AC03"/>
<keyword evidence="2" id="KW-1185">Reference proteome</keyword>
<dbReference type="Gene3D" id="3.40.50.300">
    <property type="entry name" value="P-loop containing nucleotide triphosphate hydrolases"/>
    <property type="match status" value="1"/>
</dbReference>
<dbReference type="InterPro" id="IPR027417">
    <property type="entry name" value="P-loop_NTPase"/>
</dbReference>
<accession>U3AC03</accession>
<evidence type="ECO:0000313" key="1">
    <source>
        <dbReference type="EMBL" id="GAD55204.1"/>
    </source>
</evidence>